<accession>A0AAE9Y3X3</accession>
<dbReference type="InterPro" id="IPR011761">
    <property type="entry name" value="ATP-grasp"/>
</dbReference>
<organism evidence="5 6">
    <name type="scientific">Iamia majanohamensis</name>
    <dbReference type="NCBI Taxonomy" id="467976"/>
    <lineage>
        <taxon>Bacteria</taxon>
        <taxon>Bacillati</taxon>
        <taxon>Actinomycetota</taxon>
        <taxon>Acidimicrobiia</taxon>
        <taxon>Acidimicrobiales</taxon>
        <taxon>Iamiaceae</taxon>
        <taxon>Iamia</taxon>
    </lineage>
</organism>
<keyword evidence="6" id="KW-1185">Reference proteome</keyword>
<dbReference type="GO" id="GO:0005524">
    <property type="term" value="F:ATP binding"/>
    <property type="evidence" value="ECO:0007669"/>
    <property type="project" value="UniProtKB-UniRule"/>
</dbReference>
<dbReference type="PROSITE" id="PS50975">
    <property type="entry name" value="ATP_GRASP"/>
    <property type="match status" value="1"/>
</dbReference>
<keyword evidence="3" id="KW-0547">Nucleotide-binding</keyword>
<sequence>MRRRPLRVLHLVGSTESALLTDLSLHYASACLAATADPSRYQPIIAEVAPDGRWRFPSDLDTPTRAAAPTTDLAGAVATLAGLELDVAVPQMFCLSGMTHHRALLDLLGIPYVGNTPAAMALSTDKARAKAVVGAAGVLVPEGEVLVPGQDPTLAPPVVVKPVAGDNSVGMALVRDDPDWAAALEGAWAVGPALVERYVPPGREVRAATIVRDGRVAALPLEEYAVDPDHRPVRDVASKLVHDDDGSVRLTAKDDDAAWIVAPDDPVTAAAQDAALRCHAALGCRHYGLFDLRIDPEGRPWFLEAGLYCSFAPQSVIPTMARAAGTTLEALFADLLELALAEGPGGPGPTPT</sequence>
<keyword evidence="2" id="KW-0436">Ligase</keyword>
<gene>
    <name evidence="5" type="ORF">PO878_16465</name>
</gene>
<dbReference type="Pfam" id="PF07478">
    <property type="entry name" value="Dala_Dala_lig_C"/>
    <property type="match status" value="1"/>
</dbReference>
<evidence type="ECO:0000313" key="5">
    <source>
        <dbReference type="EMBL" id="WCO66095.1"/>
    </source>
</evidence>
<dbReference type="PANTHER" id="PTHR23132">
    <property type="entry name" value="D-ALANINE--D-ALANINE LIGASE"/>
    <property type="match status" value="1"/>
</dbReference>
<dbReference type="KEGG" id="ima:PO878_16465"/>
<protein>
    <recommendedName>
        <fullName evidence="4">ATP-grasp domain-containing protein</fullName>
    </recommendedName>
</protein>
<evidence type="ECO:0000259" key="4">
    <source>
        <dbReference type="PROSITE" id="PS50975"/>
    </source>
</evidence>
<dbReference type="InterPro" id="IPR013815">
    <property type="entry name" value="ATP_grasp_subdomain_1"/>
</dbReference>
<dbReference type="InterPro" id="IPR011095">
    <property type="entry name" value="Dala_Dala_lig_C"/>
</dbReference>
<dbReference type="EMBL" id="CP116942">
    <property type="protein sequence ID" value="WCO66095.1"/>
    <property type="molecule type" value="Genomic_DNA"/>
</dbReference>
<dbReference type="RefSeq" id="WP_272735620.1">
    <property type="nucleotide sequence ID" value="NZ_CP116942.1"/>
</dbReference>
<dbReference type="Gene3D" id="3.30.1490.20">
    <property type="entry name" value="ATP-grasp fold, A domain"/>
    <property type="match status" value="1"/>
</dbReference>
<dbReference type="Gene3D" id="3.30.470.20">
    <property type="entry name" value="ATP-grasp fold, B domain"/>
    <property type="match status" value="1"/>
</dbReference>
<dbReference type="GO" id="GO:0046872">
    <property type="term" value="F:metal ion binding"/>
    <property type="evidence" value="ECO:0007669"/>
    <property type="project" value="InterPro"/>
</dbReference>
<dbReference type="Proteomes" id="UP001216390">
    <property type="component" value="Chromosome"/>
</dbReference>
<dbReference type="GO" id="GO:0008716">
    <property type="term" value="F:D-alanine-D-alanine ligase activity"/>
    <property type="evidence" value="ECO:0007669"/>
    <property type="project" value="InterPro"/>
</dbReference>
<feature type="domain" description="ATP-grasp" evidence="4">
    <location>
        <begin position="130"/>
        <end position="337"/>
    </location>
</feature>
<comment type="similarity">
    <text evidence="1">Belongs to the D-alanine--D-alanine ligase family.</text>
</comment>
<evidence type="ECO:0000313" key="6">
    <source>
        <dbReference type="Proteomes" id="UP001216390"/>
    </source>
</evidence>
<proteinExistence type="inferred from homology"/>
<dbReference type="AlphaFoldDB" id="A0AAE9Y3X3"/>
<evidence type="ECO:0000256" key="3">
    <source>
        <dbReference type="PROSITE-ProRule" id="PRU00409"/>
    </source>
</evidence>
<name>A0AAE9Y3X3_9ACTN</name>
<dbReference type="PANTHER" id="PTHR23132:SF23">
    <property type="entry name" value="D-ALANINE--D-ALANINE LIGASE B"/>
    <property type="match status" value="1"/>
</dbReference>
<evidence type="ECO:0000256" key="2">
    <source>
        <dbReference type="ARBA" id="ARBA00022598"/>
    </source>
</evidence>
<dbReference type="Gene3D" id="3.40.50.20">
    <property type="match status" value="1"/>
</dbReference>
<reference evidence="5" key="1">
    <citation type="submission" date="2023-01" db="EMBL/GenBank/DDBJ databases">
        <title>The diversity of Class Acidimicrobiia in South China Sea sediment environments and the proposal of Iamia marina sp. nov., a novel species of the genus Iamia.</title>
        <authorList>
            <person name="He Y."/>
            <person name="Tian X."/>
        </authorList>
    </citation>
    <scope>NUCLEOTIDE SEQUENCE</scope>
    <source>
        <strain evidence="5">DSM 19957</strain>
    </source>
</reference>
<keyword evidence="3" id="KW-0067">ATP-binding</keyword>
<dbReference type="SUPFAM" id="SSF56059">
    <property type="entry name" value="Glutathione synthetase ATP-binding domain-like"/>
    <property type="match status" value="1"/>
</dbReference>
<evidence type="ECO:0000256" key="1">
    <source>
        <dbReference type="ARBA" id="ARBA00010871"/>
    </source>
</evidence>